<name>A0ABQ9V6T2_SAGOE</name>
<evidence type="ECO:0000256" key="2">
    <source>
        <dbReference type="ARBA" id="ARBA00022723"/>
    </source>
</evidence>
<evidence type="ECO:0008006" key="9">
    <source>
        <dbReference type="Google" id="ProtNLM"/>
    </source>
</evidence>
<dbReference type="InterPro" id="IPR001114">
    <property type="entry name" value="Adenylosuccinate_synthetase"/>
</dbReference>
<evidence type="ECO:0000256" key="3">
    <source>
        <dbReference type="ARBA" id="ARBA00022741"/>
    </source>
</evidence>
<evidence type="ECO:0000256" key="5">
    <source>
        <dbReference type="ARBA" id="ARBA00022842"/>
    </source>
</evidence>
<keyword evidence="4" id="KW-0658">Purine biosynthesis</keyword>
<reference evidence="7 8" key="1">
    <citation type="submission" date="2023-05" db="EMBL/GenBank/DDBJ databases">
        <title>B98-5 Cell Line De Novo Hybrid Assembly: An Optical Mapping Approach.</title>
        <authorList>
            <person name="Kananen K."/>
            <person name="Auerbach J.A."/>
            <person name="Kautto E."/>
            <person name="Blachly J.S."/>
        </authorList>
    </citation>
    <scope>NUCLEOTIDE SEQUENCE [LARGE SCALE GENOMIC DNA]</scope>
    <source>
        <strain evidence="7">B95-8</strain>
        <tissue evidence="7">Cell line</tissue>
    </source>
</reference>
<dbReference type="EMBL" id="JASSZA010000008">
    <property type="protein sequence ID" value="KAK2104875.1"/>
    <property type="molecule type" value="Genomic_DNA"/>
</dbReference>
<dbReference type="Proteomes" id="UP001266305">
    <property type="component" value="Unassembled WGS sequence"/>
</dbReference>
<proteinExistence type="predicted"/>
<keyword evidence="1" id="KW-0436">Ligase</keyword>
<evidence type="ECO:0000256" key="4">
    <source>
        <dbReference type="ARBA" id="ARBA00022755"/>
    </source>
</evidence>
<keyword evidence="8" id="KW-1185">Reference proteome</keyword>
<protein>
    <recommendedName>
        <fullName evidence="9">Adenylosuccinate synthase</fullName>
    </recommendedName>
</protein>
<evidence type="ECO:0000313" key="7">
    <source>
        <dbReference type="EMBL" id="KAK2104875.1"/>
    </source>
</evidence>
<organism evidence="7 8">
    <name type="scientific">Saguinus oedipus</name>
    <name type="common">Cotton-top tamarin</name>
    <name type="synonym">Oedipomidas oedipus</name>
    <dbReference type="NCBI Taxonomy" id="9490"/>
    <lineage>
        <taxon>Eukaryota</taxon>
        <taxon>Metazoa</taxon>
        <taxon>Chordata</taxon>
        <taxon>Craniata</taxon>
        <taxon>Vertebrata</taxon>
        <taxon>Euteleostomi</taxon>
        <taxon>Mammalia</taxon>
        <taxon>Eutheria</taxon>
        <taxon>Euarchontoglires</taxon>
        <taxon>Primates</taxon>
        <taxon>Haplorrhini</taxon>
        <taxon>Platyrrhini</taxon>
        <taxon>Cebidae</taxon>
        <taxon>Callitrichinae</taxon>
        <taxon>Saguinus</taxon>
    </lineage>
</organism>
<evidence type="ECO:0000313" key="8">
    <source>
        <dbReference type="Proteomes" id="UP001266305"/>
    </source>
</evidence>
<keyword evidence="2" id="KW-0479">Metal-binding</keyword>
<dbReference type="InterPro" id="IPR042109">
    <property type="entry name" value="Adenylosuccinate_synth_dom1"/>
</dbReference>
<sequence length="108" mass="11574">MELPRSHPSPHPRAFGSARFLLQGGNNAGHTVVVDGKEYDFHLLPSGIINTKALSFIAGKAVSASPGPHGAPEPGDDGSSSGFPTQLAQLITRWLYLCRKRPRHHGAR</sequence>
<accession>A0ABQ9V6T2</accession>
<evidence type="ECO:0000256" key="1">
    <source>
        <dbReference type="ARBA" id="ARBA00022598"/>
    </source>
</evidence>
<keyword evidence="5" id="KW-0460">Magnesium</keyword>
<feature type="region of interest" description="Disordered" evidence="6">
    <location>
        <begin position="61"/>
        <end position="84"/>
    </location>
</feature>
<dbReference type="PANTHER" id="PTHR11846">
    <property type="entry name" value="ADENYLOSUCCINATE SYNTHETASE"/>
    <property type="match status" value="1"/>
</dbReference>
<dbReference type="InterPro" id="IPR027417">
    <property type="entry name" value="P-loop_NTPase"/>
</dbReference>
<dbReference type="PANTHER" id="PTHR11846:SF2">
    <property type="entry name" value="ADENYLOSUCCINATE SYNTHETASE ISOZYME 1"/>
    <property type="match status" value="1"/>
</dbReference>
<dbReference type="Gene3D" id="3.40.440.10">
    <property type="entry name" value="Adenylosuccinate Synthetase, subunit A, domain 1"/>
    <property type="match status" value="1"/>
</dbReference>
<dbReference type="Pfam" id="PF00709">
    <property type="entry name" value="Adenylsucc_synt"/>
    <property type="match status" value="1"/>
</dbReference>
<comment type="caution">
    <text evidence="7">The sequence shown here is derived from an EMBL/GenBank/DDBJ whole genome shotgun (WGS) entry which is preliminary data.</text>
</comment>
<keyword evidence="3" id="KW-0547">Nucleotide-binding</keyword>
<evidence type="ECO:0000256" key="6">
    <source>
        <dbReference type="SAM" id="MobiDB-lite"/>
    </source>
</evidence>
<dbReference type="SUPFAM" id="SSF52540">
    <property type="entry name" value="P-loop containing nucleoside triphosphate hydrolases"/>
    <property type="match status" value="1"/>
</dbReference>
<gene>
    <name evidence="7" type="ORF">P7K49_018731</name>
</gene>